<feature type="domain" description="Sushi" evidence="2">
    <location>
        <begin position="641"/>
        <end position="697"/>
    </location>
</feature>
<name>A0ABY8TSQ2_TETOB</name>
<feature type="domain" description="Sushi" evidence="2">
    <location>
        <begin position="577"/>
        <end position="636"/>
    </location>
</feature>
<evidence type="ECO:0000259" key="2">
    <source>
        <dbReference type="SMART" id="SM00032"/>
    </source>
</evidence>
<organism evidence="3 4">
    <name type="scientific">Tetradesmus obliquus</name>
    <name type="common">Green alga</name>
    <name type="synonym">Acutodesmus obliquus</name>
    <dbReference type="NCBI Taxonomy" id="3088"/>
    <lineage>
        <taxon>Eukaryota</taxon>
        <taxon>Viridiplantae</taxon>
        <taxon>Chlorophyta</taxon>
        <taxon>core chlorophytes</taxon>
        <taxon>Chlorophyceae</taxon>
        <taxon>CS clade</taxon>
        <taxon>Sphaeropleales</taxon>
        <taxon>Scenedesmaceae</taxon>
        <taxon>Tetradesmus</taxon>
    </lineage>
</organism>
<proteinExistence type="predicted"/>
<keyword evidence="4" id="KW-1185">Reference proteome</keyword>
<dbReference type="Pfam" id="PF17963">
    <property type="entry name" value="Big_9"/>
    <property type="match status" value="2"/>
</dbReference>
<reference evidence="3 4" key="1">
    <citation type="submission" date="2023-05" db="EMBL/GenBank/DDBJ databases">
        <title>A 100% complete, gapless, phased diploid assembly of the Scenedesmus obliquus UTEX 3031 genome.</title>
        <authorList>
            <person name="Biondi T.C."/>
            <person name="Hanschen E.R."/>
            <person name="Kwon T."/>
            <person name="Eng W."/>
            <person name="Kruse C.P.S."/>
            <person name="Koehler S.I."/>
            <person name="Kunde Y."/>
            <person name="Gleasner C.D."/>
            <person name="You Mak K.T."/>
            <person name="Polle J."/>
            <person name="Hovde B.T."/>
            <person name="Starkenburg S.R."/>
        </authorList>
    </citation>
    <scope>NUCLEOTIDE SEQUENCE [LARGE SCALE GENOMIC DNA]</scope>
    <source>
        <strain evidence="3 4">DOE0152z</strain>
    </source>
</reference>
<dbReference type="InterPro" id="IPR000436">
    <property type="entry name" value="Sushi_SCR_CCP_dom"/>
</dbReference>
<feature type="domain" description="Sushi" evidence="2">
    <location>
        <begin position="458"/>
        <end position="514"/>
    </location>
</feature>
<feature type="domain" description="Sushi" evidence="2">
    <location>
        <begin position="519"/>
        <end position="571"/>
    </location>
</feature>
<evidence type="ECO:0000313" key="4">
    <source>
        <dbReference type="Proteomes" id="UP001244341"/>
    </source>
</evidence>
<evidence type="ECO:0000256" key="1">
    <source>
        <dbReference type="ARBA" id="ARBA00023157"/>
    </source>
</evidence>
<protein>
    <recommendedName>
        <fullName evidence="2">Sushi domain-containing protein</fullName>
    </recommendedName>
</protein>
<gene>
    <name evidence="3" type="ORF">OEZ85_010677</name>
</gene>
<dbReference type="EMBL" id="CP126209">
    <property type="protein sequence ID" value="WIA10488.1"/>
    <property type="molecule type" value="Genomic_DNA"/>
</dbReference>
<dbReference type="SMART" id="SM00032">
    <property type="entry name" value="CCP"/>
    <property type="match status" value="5"/>
</dbReference>
<sequence>MGSTIADCKTADGQSIVSMQVNATLLGTCNASLASALLPVVEGVVSRLAGSGSGVLSSVTAGSCSTRIRPARRRSAPAVTTERTASYMFDVLATAAAGVTEDALQFALLKELVGLRLPGWGRLLVTSLGVLNLGSRDALNLDCSGDPGPSLLPHANWECSPTTPHRGSCLASGCLPGFTPSAALLYAQCAFGQWKWDEAFGGCWPDCTGNPRGMRPAVWDCSTTPVGGLCNATSCKPGFDFRGPIQARCQPRGWNVISGACRPFPCYGLPSDGSDGISWAGCNASAPIKHNTLCNGTCPALGAAAPANVSARCSFGKWNVTGACGQVPPACYGLPSGGGDGVSWAGCNASAPIRHNTVCNGTCPALGAAAPATVSARCSFGQWNVTGKCEQATPALPCPTPPNKAPGVSWDCNAAATITSADYCVGSCVQAAGAQLAKCSNGSFTIIGSCTPLTSITCPYPPSSQPGHLWSQCSSGAAGVGQLCVGSCAAGYYASDAITAICQANAAHTVTGVCTPLPCPNPPSTGADVSWPCSVGNTSSGTTCRGSCNRGYAGGVAATCTNGNWLVGGTCQGPASCINPPNSLPGFVWASSCASAGTAAVGSTCSGGCQNPGYTASQPISAKCNDRGQYDVTGQCIGNTCSNPPNRAAGYVWPSQCNTGIANSGDTCTGTCANRYTPSGAISALCSGGQYLVTGSCNPPGNQAPIAVPDTYSITVLRGVAYPLSPDVKQNDVDPDGDSLTVGLAGPPLTTLGATVTISSGQMLYTMPAAAYAALGSGQQLDSFTYMVTDGKGGTAVGSVTVQLNRPPTLADVAGPPQSRKTLANVLVVPSAGMDDDGDPISLLSVGSLGPGEGTASVNTGNVITWTPSIADSLVAMSGSIVIPFTVSDGRGGTGTAKLTIPLIPLAGDPAFVIGGRTLGNFLLSSFGPSNEQYFSLTYDGAGNEIRRQQVSGTAVNQMTGTALLDSQGSTISVGEIVGTVYNPGSIGTYTSKGGGGYDLFVRKVDAQGVHVYTQIWGSSTTDAYRDAVISGGYLYVLAVTLGDMPKEGLSGSGTFTNQQDLPANIMPFDIYLAKINLSDGSRVWSYQFGWQGEDEPRGRKMLHIDEGFGHIYLVVTNANHPNIITAVKVQQPTSTTPAAHATRDVDFSPLTTTTIYKLVQVNGVVLNIDPTSMYGGLWITGEVRAQLQCPSAAAGGCRGYSDGFIVRVSAGMTLEFIQLIGTAGEDAVTDADVLASDTESIYVCGKWAFNTNNPTPFVAKYNVSGSGLVEAWKKEAVTSATFLLEALCRVDAATNQVHVASSYSSTAGNNVLVQAYASADGSLNWPLSPAPFTVPVGQTLATSLQASSDPASGHMACHDTGNAWLQCGEAAALQHLPGL</sequence>
<evidence type="ECO:0000313" key="3">
    <source>
        <dbReference type="EMBL" id="WIA10488.1"/>
    </source>
</evidence>
<keyword evidence="1" id="KW-1015">Disulfide bond</keyword>
<accession>A0ABY8TSQ2</accession>
<feature type="domain" description="Sushi" evidence="2">
    <location>
        <begin position="147"/>
        <end position="203"/>
    </location>
</feature>
<dbReference type="Proteomes" id="UP001244341">
    <property type="component" value="Chromosome 2b"/>
</dbReference>
<dbReference type="Gene3D" id="2.60.40.2810">
    <property type="match status" value="1"/>
</dbReference>